<dbReference type="EMBL" id="LR031879">
    <property type="protein sequence ID" value="VDD53723.1"/>
    <property type="molecule type" value="Genomic_DNA"/>
</dbReference>
<keyword evidence="1" id="KW-0472">Membrane</keyword>
<keyword evidence="1" id="KW-1133">Transmembrane helix</keyword>
<accession>A0A3P6F7M3</accession>
<protein>
    <submittedName>
        <fullName evidence="2">Uncharacterized protein</fullName>
    </submittedName>
</protein>
<dbReference type="AlphaFoldDB" id="A0A3P6F7M3"/>
<gene>
    <name evidence="2" type="ORF">BOLC8T46952H</name>
</gene>
<evidence type="ECO:0000313" key="2">
    <source>
        <dbReference type="EMBL" id="VDD53723.1"/>
    </source>
</evidence>
<organism evidence="2">
    <name type="scientific">Brassica oleracea</name>
    <name type="common">Wild cabbage</name>
    <dbReference type="NCBI Taxonomy" id="3712"/>
    <lineage>
        <taxon>Eukaryota</taxon>
        <taxon>Viridiplantae</taxon>
        <taxon>Streptophyta</taxon>
        <taxon>Embryophyta</taxon>
        <taxon>Tracheophyta</taxon>
        <taxon>Spermatophyta</taxon>
        <taxon>Magnoliopsida</taxon>
        <taxon>eudicotyledons</taxon>
        <taxon>Gunneridae</taxon>
        <taxon>Pentapetalae</taxon>
        <taxon>rosids</taxon>
        <taxon>malvids</taxon>
        <taxon>Brassicales</taxon>
        <taxon>Brassicaceae</taxon>
        <taxon>Brassiceae</taxon>
        <taxon>Brassica</taxon>
    </lineage>
</organism>
<evidence type="ECO:0000256" key="1">
    <source>
        <dbReference type="SAM" id="Phobius"/>
    </source>
</evidence>
<keyword evidence="1" id="KW-0812">Transmembrane</keyword>
<name>A0A3P6F7M3_BRAOL</name>
<reference evidence="2" key="1">
    <citation type="submission" date="2018-11" db="EMBL/GenBank/DDBJ databases">
        <authorList>
            <consortium name="Genoscope - CEA"/>
            <person name="William W."/>
        </authorList>
    </citation>
    <scope>NUCLEOTIDE SEQUENCE</scope>
</reference>
<feature type="transmembrane region" description="Helical" evidence="1">
    <location>
        <begin position="22"/>
        <end position="43"/>
    </location>
</feature>
<proteinExistence type="predicted"/>
<sequence>MMKHVIVAGVFAMMIPFAFPDALAPALFCVFVAFCSLLCLAIASKKKKTADPRVARLIENMDNLQAIALMAVMLKPDAAETDELYEAVMTRAAAVTEEILPSSVIS</sequence>